<evidence type="ECO:0000313" key="1">
    <source>
        <dbReference type="EMBL" id="ANZ66841.1"/>
    </source>
</evidence>
<organism evidence="1 2">
    <name type="scientific">Secundilactobacillus paracollinoides</name>
    <dbReference type="NCBI Taxonomy" id="240427"/>
    <lineage>
        <taxon>Bacteria</taxon>
        <taxon>Bacillati</taxon>
        <taxon>Bacillota</taxon>
        <taxon>Bacilli</taxon>
        <taxon>Lactobacillales</taxon>
        <taxon>Lactobacillaceae</taxon>
        <taxon>Secundilactobacillus</taxon>
    </lineage>
</organism>
<gene>
    <name evidence="1" type="ORF">AYR63_06620</name>
</gene>
<keyword evidence="2" id="KW-1185">Reference proteome</keyword>
<reference evidence="1 2" key="1">
    <citation type="submission" date="2016-03" db="EMBL/GenBank/DDBJ databases">
        <title>Pediococcus and Lactobacillus from brewery environment - whole genome sequencing and assembly.</title>
        <authorList>
            <person name="Behr J."/>
            <person name="Geissler A.J."/>
            <person name="Vogel R.F."/>
        </authorList>
    </citation>
    <scope>NUCLEOTIDE SEQUENCE [LARGE SCALE GENOMIC DNA]</scope>
    <source>
        <strain evidence="1 2">TMW 1.1995</strain>
    </source>
</reference>
<accession>A0A1B2IXS7</accession>
<dbReference type="EMBL" id="CP014924">
    <property type="protein sequence ID" value="ANZ66841.1"/>
    <property type="molecule type" value="Genomic_DNA"/>
</dbReference>
<dbReference type="Proteomes" id="UP000093267">
    <property type="component" value="Chromosome"/>
</dbReference>
<proteinExistence type="predicted"/>
<evidence type="ECO:0000313" key="2">
    <source>
        <dbReference type="Proteomes" id="UP000093267"/>
    </source>
</evidence>
<protein>
    <submittedName>
        <fullName evidence="1">Uncharacterized protein</fullName>
    </submittedName>
</protein>
<sequence>MESELLRKKIAMPNVCSYNEGNTKRGDQMADNNHIVIQLPKTIDMNQIAAILETAFESNGIESYHVTYQQEK</sequence>
<name>A0A1B2IXS7_9LACO</name>
<dbReference type="AlphaFoldDB" id="A0A1B2IXS7"/>